<dbReference type="InterPro" id="IPR010994">
    <property type="entry name" value="RuvA_2-like"/>
</dbReference>
<dbReference type="EMBL" id="JACDUO010000001">
    <property type="protein sequence ID" value="MBA2863601.1"/>
    <property type="molecule type" value="Genomic_DNA"/>
</dbReference>
<name>A0A2L1CCN8_METMI</name>
<organism evidence="3 6">
    <name type="scientific">Methanococcus maripaludis</name>
    <name type="common">Methanococcus deltae</name>
    <dbReference type="NCBI Taxonomy" id="39152"/>
    <lineage>
        <taxon>Archaea</taxon>
        <taxon>Methanobacteriati</taxon>
        <taxon>Methanobacteriota</taxon>
        <taxon>Methanomada group</taxon>
        <taxon>Methanococci</taxon>
        <taxon>Methanococcales</taxon>
        <taxon>Methanococcaceae</taxon>
        <taxon>Methanococcus</taxon>
    </lineage>
</organism>
<dbReference type="FunFam" id="1.10.150.310:FF:000001">
    <property type="entry name" value="RNA-binding transcriptional accessory protein"/>
    <property type="match status" value="1"/>
</dbReference>
<dbReference type="Pfam" id="PF17674">
    <property type="entry name" value="HHH_9"/>
    <property type="match status" value="1"/>
</dbReference>
<evidence type="ECO:0000259" key="2">
    <source>
        <dbReference type="PROSITE" id="PS50126"/>
    </source>
</evidence>
<dbReference type="PROSITE" id="PS50126">
    <property type="entry name" value="S1"/>
    <property type="match status" value="1"/>
</dbReference>
<dbReference type="InterPro" id="IPR032639">
    <property type="entry name" value="Tex_YqgF"/>
</dbReference>
<dbReference type="Pfam" id="PF09371">
    <property type="entry name" value="Tex_N"/>
    <property type="match status" value="1"/>
</dbReference>
<gene>
    <name evidence="3" type="primary">rpsA</name>
    <name evidence="4" type="ORF">HNP94_000601</name>
    <name evidence="5" type="ORF">HNP96_000414</name>
    <name evidence="3" type="ORF">MMJJ_17180</name>
</gene>
<dbReference type="Pfam" id="PF16921">
    <property type="entry name" value="Tex_YqgF"/>
    <property type="match status" value="1"/>
</dbReference>
<dbReference type="InterPro" id="IPR018974">
    <property type="entry name" value="Tex-like_N"/>
</dbReference>
<dbReference type="Gene3D" id="1.10.10.650">
    <property type="entry name" value="RuvA domain 2-like"/>
    <property type="match status" value="1"/>
</dbReference>
<dbReference type="InterPro" id="IPR012337">
    <property type="entry name" value="RNaseH-like_sf"/>
</dbReference>
<dbReference type="SUPFAM" id="SSF50249">
    <property type="entry name" value="Nucleic acid-binding proteins"/>
    <property type="match status" value="1"/>
</dbReference>
<dbReference type="SUPFAM" id="SSF158832">
    <property type="entry name" value="Tex N-terminal region-like"/>
    <property type="match status" value="1"/>
</dbReference>
<dbReference type="Gene3D" id="1.10.150.310">
    <property type="entry name" value="Tex RuvX-like domain-like"/>
    <property type="match status" value="1"/>
</dbReference>
<evidence type="ECO:0000313" key="7">
    <source>
        <dbReference type="Proteomes" id="UP000567099"/>
    </source>
</evidence>
<evidence type="ECO:0000313" key="4">
    <source>
        <dbReference type="EMBL" id="MBA2863601.1"/>
    </source>
</evidence>
<dbReference type="Proteomes" id="UP000590564">
    <property type="component" value="Unassembled WGS sequence"/>
</dbReference>
<feature type="coiled-coil region" evidence="1">
    <location>
        <begin position="60"/>
        <end position="94"/>
    </location>
</feature>
<dbReference type="FunFam" id="1.10.10.650:FF:000001">
    <property type="entry name" value="S1 RNA-binding domain 1"/>
    <property type="match status" value="1"/>
</dbReference>
<dbReference type="GO" id="GO:0006139">
    <property type="term" value="P:nucleobase-containing compound metabolic process"/>
    <property type="evidence" value="ECO:0007669"/>
    <property type="project" value="InterPro"/>
</dbReference>
<reference evidence="3" key="2">
    <citation type="submission" date="2018-02" db="EMBL/GenBank/DDBJ databases">
        <title>Complete genome sequence of the Methanococcus maripaludis type strain JJ (DSM 2067), a model for selenoprotein synthesis in Archaea.</title>
        <authorList>
            <person name="Poehlein A."/>
            <person name="Heym D."/>
            <person name="Quitzke V."/>
            <person name="Fersch J."/>
            <person name="Daniel R."/>
            <person name="Rother M."/>
        </authorList>
    </citation>
    <scope>NUCLEOTIDE SEQUENCE [LARGE SCALE GENOMIC DNA]</scope>
    <source>
        <strain evidence="3">DSM 2067</strain>
    </source>
</reference>
<dbReference type="RefSeq" id="WP_104838449.1">
    <property type="nucleotide sequence ID" value="NZ_CP026606.1"/>
</dbReference>
<dbReference type="PANTHER" id="PTHR10724:SF10">
    <property type="entry name" value="S1 RNA-BINDING DOMAIN-CONTAINING PROTEIN 1"/>
    <property type="match status" value="1"/>
</dbReference>
<evidence type="ECO:0000313" key="3">
    <source>
        <dbReference type="EMBL" id="AVB77089.1"/>
    </source>
</evidence>
<dbReference type="GO" id="GO:0005737">
    <property type="term" value="C:cytoplasm"/>
    <property type="evidence" value="ECO:0007669"/>
    <property type="project" value="UniProtKB-ARBA"/>
</dbReference>
<evidence type="ECO:0000313" key="5">
    <source>
        <dbReference type="EMBL" id="MBB6496393.1"/>
    </source>
</evidence>
<dbReference type="InterPro" id="IPR023319">
    <property type="entry name" value="Tex-like_HTH_dom_sf"/>
</dbReference>
<dbReference type="CDD" id="cd05685">
    <property type="entry name" value="S1_Tex"/>
    <property type="match status" value="1"/>
</dbReference>
<keyword evidence="1" id="KW-0175">Coiled coil</keyword>
<dbReference type="InterPro" id="IPR003029">
    <property type="entry name" value="S1_domain"/>
</dbReference>
<proteinExistence type="predicted"/>
<dbReference type="EMBL" id="CP026606">
    <property type="protein sequence ID" value="AVB77089.1"/>
    <property type="molecule type" value="Genomic_DNA"/>
</dbReference>
<dbReference type="FunFam" id="2.40.50.140:FF:000051">
    <property type="entry name" value="RNA-binding transcriptional accessory protein"/>
    <property type="match status" value="1"/>
</dbReference>
<dbReference type="SMART" id="SM00732">
    <property type="entry name" value="YqgFc"/>
    <property type="match status" value="1"/>
</dbReference>
<dbReference type="GO" id="GO:0005840">
    <property type="term" value="C:ribosome"/>
    <property type="evidence" value="ECO:0007669"/>
    <property type="project" value="UniProtKB-KW"/>
</dbReference>
<feature type="domain" description="S1 motif" evidence="2">
    <location>
        <begin position="641"/>
        <end position="710"/>
    </location>
</feature>
<protein>
    <submittedName>
        <fullName evidence="3">30S ribosomal protein S1</fullName>
    </submittedName>
</protein>
<dbReference type="GO" id="GO:0006412">
    <property type="term" value="P:translation"/>
    <property type="evidence" value="ECO:0007669"/>
    <property type="project" value="TreeGrafter"/>
</dbReference>
<dbReference type="KEGG" id="mmad:MMJJ_17180"/>
<dbReference type="InterPro" id="IPR006641">
    <property type="entry name" value="YqgF/RNaseH-like_dom"/>
</dbReference>
<dbReference type="Proteomes" id="UP000567099">
    <property type="component" value="Unassembled WGS sequence"/>
</dbReference>
<dbReference type="InterPro" id="IPR041692">
    <property type="entry name" value="HHH_9"/>
</dbReference>
<reference evidence="4 7" key="3">
    <citation type="submission" date="2020-07" db="EMBL/GenBank/DDBJ databases">
        <title>Genomic Encyclopedia of Type Strains, Phase IV (KMG-V): Genome sequencing to study the core and pangenomes of soil and plant-associated prokaryotes.</title>
        <authorList>
            <person name="Whitman W."/>
        </authorList>
    </citation>
    <scope>NUCLEOTIDE SEQUENCE [LARGE SCALE GENOMIC DNA]</scope>
    <source>
        <strain evidence="4 7">C13</strain>
        <strain evidence="5 8">D1</strain>
    </source>
</reference>
<accession>A0A2L1CCN8</accession>
<dbReference type="AlphaFoldDB" id="A0A2L1CCN8"/>
<reference evidence="6" key="1">
    <citation type="journal article" date="2018" name="Genome Announc.">
        <title>Complete Genome Sequence of the Methanococcus maripaludis Type Strain JJ (DSM 2067), a Model for Selenoprotein Synthesis in Archaea.</title>
        <authorList>
            <person name="Poehlein A."/>
            <person name="Heym D."/>
            <person name="Quitzke V."/>
            <person name="Fersch J."/>
            <person name="Daniel R."/>
            <person name="Rother M."/>
        </authorList>
    </citation>
    <scope>NUCLEOTIDE SEQUENCE [LARGE SCALE GENOMIC DNA]</scope>
    <source>
        <strain evidence="6">DSM 2067</strain>
    </source>
</reference>
<dbReference type="PANTHER" id="PTHR10724">
    <property type="entry name" value="30S RIBOSOMAL PROTEIN S1"/>
    <property type="match status" value="1"/>
</dbReference>
<dbReference type="Pfam" id="PF00575">
    <property type="entry name" value="S1"/>
    <property type="match status" value="1"/>
</dbReference>
<evidence type="ECO:0000313" key="8">
    <source>
        <dbReference type="Proteomes" id="UP000590564"/>
    </source>
</evidence>
<dbReference type="Pfam" id="PF12836">
    <property type="entry name" value="HHH_3"/>
    <property type="match status" value="1"/>
</dbReference>
<dbReference type="InterPro" id="IPR044146">
    <property type="entry name" value="S1_Tex"/>
</dbReference>
<dbReference type="Gene3D" id="3.30.420.140">
    <property type="entry name" value="YqgF/RNase H-like domain"/>
    <property type="match status" value="1"/>
</dbReference>
<dbReference type="SUPFAM" id="SSF47781">
    <property type="entry name" value="RuvA domain 2-like"/>
    <property type="match status" value="2"/>
</dbReference>
<evidence type="ECO:0000256" key="1">
    <source>
        <dbReference type="SAM" id="Coils"/>
    </source>
</evidence>
<dbReference type="FunFam" id="3.30.420.140:FF:000001">
    <property type="entry name" value="RNA-binding transcriptional accessory protein"/>
    <property type="match status" value="1"/>
</dbReference>
<sequence>MYIFQKLQKEFNLKTFQVENTVKLIDEGNTIPFISRYRKEATGSLDDVVLRKFFDRLNYLRNLEDKKAQIIKLIDEQDKLTEELKQKIEKSELLTELEDIYRPFRPKRKTRATIAESKGLKPLSELILKQILEKPIEELAEEFVNPELEVNSIDDAISGAKDIIAEEISDNADYRKFIRELTFSEGIISVKAKNVDEKSVYEMYYEYSEAINKIPGHRILAINRGESEKILQVKIDAPVDFIQDWIFKNIILENSKTSEILKDTVIDSYKRLISPSIEREIRNSLTEKAENGAIEVFSKNLKQLLLQPPIKNKTVLGWDPAFRTGCKLAVVDETGKVLDKTVVYPTEPHNKIAETKKQVKELIIKYDIDVVAIGNGTASRESENIVSEILKEVVNDVYYVIVNEAGASVYSASELGSDEFPEYDVGIRSAISIARRLQDPLAELVKIDPKSIGVGQYQHDMNQKKLSESLTGVVESSVNSVGVDLNTASVSLLNYVSGINIGIAKNIVAYRTENGKFESRKELLKVSKLGKKAFEQCAGFLRIPEGKNLFDNTGVHPESYKIAENLLNELNISIKNIKEKKIDKISEKVDIEKLAEKLDCGIPTLEDIIKELEKPGRDLREDLPKPVLRSDVLELEDLKEGMILKGTVRNIVDFGAFIDIGVHHDGLAHISEIADRFIKHPLDVISVGDIVDVMVMDIDFDKKRVSLSIKRAK</sequence>
<dbReference type="Gene3D" id="1.10.3500.10">
    <property type="entry name" value="Tex N-terminal region-like"/>
    <property type="match status" value="1"/>
</dbReference>
<dbReference type="GO" id="GO:0003729">
    <property type="term" value="F:mRNA binding"/>
    <property type="evidence" value="ECO:0007669"/>
    <property type="project" value="TreeGrafter"/>
</dbReference>
<evidence type="ECO:0000313" key="6">
    <source>
        <dbReference type="Proteomes" id="UP000239462"/>
    </source>
</evidence>
<dbReference type="InterPro" id="IPR023323">
    <property type="entry name" value="Tex-like_dom_sf"/>
</dbReference>
<dbReference type="SMART" id="SM00316">
    <property type="entry name" value="S1"/>
    <property type="match status" value="1"/>
</dbReference>
<dbReference type="Proteomes" id="UP000239462">
    <property type="component" value="Chromosome"/>
</dbReference>
<dbReference type="InterPro" id="IPR012340">
    <property type="entry name" value="NA-bd_OB-fold"/>
</dbReference>
<dbReference type="EMBL" id="JACHED010000001">
    <property type="protein sequence ID" value="MBB6496393.1"/>
    <property type="molecule type" value="Genomic_DNA"/>
</dbReference>
<dbReference type="SUPFAM" id="SSF53098">
    <property type="entry name" value="Ribonuclease H-like"/>
    <property type="match status" value="1"/>
</dbReference>
<keyword evidence="3" id="KW-0689">Ribosomal protein</keyword>
<dbReference type="InterPro" id="IPR055179">
    <property type="entry name" value="Tex-like_central_region"/>
</dbReference>
<keyword evidence="3" id="KW-0687">Ribonucleoprotein</keyword>
<dbReference type="GeneID" id="36102801"/>
<dbReference type="Gene3D" id="2.40.50.140">
    <property type="entry name" value="Nucleic acid-binding proteins"/>
    <property type="match status" value="1"/>
</dbReference>
<dbReference type="InterPro" id="IPR050437">
    <property type="entry name" value="Ribos_protein_bS1-like"/>
</dbReference>
<dbReference type="Pfam" id="PF22706">
    <property type="entry name" value="Tex_central_region"/>
    <property type="match status" value="1"/>
</dbReference>
<dbReference type="InterPro" id="IPR037027">
    <property type="entry name" value="YqgF/RNaseH-like_dom_sf"/>
</dbReference>
<dbReference type="GO" id="GO:0003735">
    <property type="term" value="F:structural constituent of ribosome"/>
    <property type="evidence" value="ECO:0007669"/>
    <property type="project" value="TreeGrafter"/>
</dbReference>